<gene>
    <name evidence="5" type="ORF">SAMN05421770_1011105</name>
</gene>
<evidence type="ECO:0000259" key="4">
    <source>
        <dbReference type="Pfam" id="PF10370"/>
    </source>
</evidence>
<evidence type="ECO:0000259" key="3">
    <source>
        <dbReference type="Pfam" id="PF01557"/>
    </source>
</evidence>
<dbReference type="RefSeq" id="WP_089407336.1">
    <property type="nucleotide sequence ID" value="NZ_FZOU01000001.1"/>
</dbReference>
<dbReference type="Proteomes" id="UP000198356">
    <property type="component" value="Unassembled WGS sequence"/>
</dbReference>
<keyword evidence="6" id="KW-1185">Reference proteome</keyword>
<dbReference type="GO" id="GO:0016853">
    <property type="term" value="F:isomerase activity"/>
    <property type="evidence" value="ECO:0007669"/>
    <property type="project" value="UniProtKB-ARBA"/>
</dbReference>
<reference evidence="5 6" key="1">
    <citation type="submission" date="2017-06" db="EMBL/GenBank/DDBJ databases">
        <authorList>
            <person name="Kim H.J."/>
            <person name="Triplett B.A."/>
        </authorList>
    </citation>
    <scope>NUCLEOTIDE SEQUENCE [LARGE SCALE GENOMIC DNA]</scope>
    <source>
        <strain evidence="5 6">DSM 18704</strain>
    </source>
</reference>
<dbReference type="InterPro" id="IPR011234">
    <property type="entry name" value="Fumarylacetoacetase-like_C"/>
</dbReference>
<dbReference type="PANTHER" id="PTHR42796">
    <property type="entry name" value="FUMARYLACETOACETATE HYDROLASE DOMAIN-CONTAINING PROTEIN 2A-RELATED"/>
    <property type="match status" value="1"/>
</dbReference>
<dbReference type="Gene3D" id="3.90.850.10">
    <property type="entry name" value="Fumarylacetoacetase-like, C-terminal domain"/>
    <property type="match status" value="1"/>
</dbReference>
<dbReference type="GO" id="GO:0019752">
    <property type="term" value="P:carboxylic acid metabolic process"/>
    <property type="evidence" value="ECO:0007669"/>
    <property type="project" value="UniProtKB-ARBA"/>
</dbReference>
<dbReference type="OrthoDB" id="9805307at2"/>
<dbReference type="Pfam" id="PF01557">
    <property type="entry name" value="FAA_hydrolase"/>
    <property type="match status" value="1"/>
</dbReference>
<dbReference type="InterPro" id="IPR051121">
    <property type="entry name" value="FAH"/>
</dbReference>
<dbReference type="Pfam" id="PF10370">
    <property type="entry name" value="Rv2993c-like_N"/>
    <property type="match status" value="1"/>
</dbReference>
<dbReference type="FunFam" id="3.90.850.10:FF:000002">
    <property type="entry name" value="2-hydroxyhepta-2,4-diene-1,7-dioate isomerase"/>
    <property type="match status" value="1"/>
</dbReference>
<dbReference type="PANTHER" id="PTHR42796:SF4">
    <property type="entry name" value="FUMARYLACETOACETATE HYDROLASE DOMAIN-CONTAINING PROTEIN 2A"/>
    <property type="match status" value="1"/>
</dbReference>
<proteinExistence type="inferred from homology"/>
<organism evidence="5 6">
    <name type="scientific">Granulicella rosea</name>
    <dbReference type="NCBI Taxonomy" id="474952"/>
    <lineage>
        <taxon>Bacteria</taxon>
        <taxon>Pseudomonadati</taxon>
        <taxon>Acidobacteriota</taxon>
        <taxon>Terriglobia</taxon>
        <taxon>Terriglobales</taxon>
        <taxon>Acidobacteriaceae</taxon>
        <taxon>Granulicella</taxon>
    </lineage>
</organism>
<evidence type="ECO:0000313" key="5">
    <source>
        <dbReference type="EMBL" id="SNS46874.1"/>
    </source>
</evidence>
<dbReference type="GO" id="GO:0046872">
    <property type="term" value="F:metal ion binding"/>
    <property type="evidence" value="ECO:0007669"/>
    <property type="project" value="UniProtKB-KW"/>
</dbReference>
<dbReference type="InterPro" id="IPR036663">
    <property type="entry name" value="Fumarylacetoacetase_C_sf"/>
</dbReference>
<feature type="domain" description="Fumarylacetoacetase-like C-terminal" evidence="3">
    <location>
        <begin position="68"/>
        <end position="270"/>
    </location>
</feature>
<comment type="similarity">
    <text evidence="1">Belongs to the FAH family.</text>
</comment>
<protein>
    <submittedName>
        <fullName evidence="5">2-keto-4-pentenoate hydratase/2-oxohepta-3-ene-1,7-dioic acid hydratase (Catechol pathway)</fullName>
    </submittedName>
</protein>
<accession>A0A239ESN5</accession>
<dbReference type="AlphaFoldDB" id="A0A239ESN5"/>
<dbReference type="InterPro" id="IPR018833">
    <property type="entry name" value="Rv2993c-like_N"/>
</dbReference>
<feature type="domain" description="Rv2993c-like N-terminal" evidence="4">
    <location>
        <begin position="1"/>
        <end position="61"/>
    </location>
</feature>
<dbReference type="EMBL" id="FZOU01000001">
    <property type="protein sequence ID" value="SNS46874.1"/>
    <property type="molecule type" value="Genomic_DNA"/>
</dbReference>
<sequence>MKFVSYVRNGAAGSGVLEGDVIRVIEQKGVDALLAYLRSGAKAPPFTGETVELKDVSLTAPLMNPPRIFGIGLNYREHAAESKMTVQKVPTVFLKLSSSITGPDSDVLLPPNATEPDYEAELAVVIGKPGHKIAAGDWEQYVFGYTIVNDVSARGVQLATSQWNLGKSFPTFTPMGPWIVSSDEVKDAHALGISLTLSGETMQSANTRDLIFRIPQLIEYISSILPLEAGDVISTGTPPGVGLGRTPRRWLQDGEEMVIAIESIGELRNRTRAVE</sequence>
<evidence type="ECO:0000256" key="2">
    <source>
        <dbReference type="ARBA" id="ARBA00022723"/>
    </source>
</evidence>
<name>A0A239ESN5_9BACT</name>
<evidence type="ECO:0000256" key="1">
    <source>
        <dbReference type="ARBA" id="ARBA00010211"/>
    </source>
</evidence>
<evidence type="ECO:0000313" key="6">
    <source>
        <dbReference type="Proteomes" id="UP000198356"/>
    </source>
</evidence>
<dbReference type="SUPFAM" id="SSF56529">
    <property type="entry name" value="FAH"/>
    <property type="match status" value="1"/>
</dbReference>
<keyword evidence="2" id="KW-0479">Metal-binding</keyword>